<protein>
    <submittedName>
        <fullName evidence="1">Uncharacterized protein</fullName>
    </submittedName>
</protein>
<reference evidence="1" key="1">
    <citation type="journal article" date="2022" name="bioRxiv">
        <title>Genomics of Preaxostyla Flagellates Illuminates Evolutionary Transitions and the Path Towards Mitochondrial Loss.</title>
        <authorList>
            <person name="Novak L.V.F."/>
            <person name="Treitli S.C."/>
            <person name="Pyrih J."/>
            <person name="Halakuc P."/>
            <person name="Pipaliya S.V."/>
            <person name="Vacek V."/>
            <person name="Brzon O."/>
            <person name="Soukal P."/>
            <person name="Eme L."/>
            <person name="Dacks J.B."/>
            <person name="Karnkowska A."/>
            <person name="Elias M."/>
            <person name="Hampl V."/>
        </authorList>
    </citation>
    <scope>NUCLEOTIDE SEQUENCE</scope>
    <source>
        <strain evidence="1">RCP-MX</strain>
    </source>
</reference>
<dbReference type="Proteomes" id="UP001141327">
    <property type="component" value="Unassembled WGS sequence"/>
</dbReference>
<name>A0ABQ8URI7_9EUKA</name>
<proteinExistence type="predicted"/>
<evidence type="ECO:0000313" key="2">
    <source>
        <dbReference type="Proteomes" id="UP001141327"/>
    </source>
</evidence>
<sequence length="232" mass="25913">MMEFLRRPEQSRYLPRQHRLVAKRAITIKAPAWAQECDLRFLVPVLAGPGLGDRVHYRLGCPFYAQLYMKVLDDLPIPPDEVLAFASALDCWSGHPRADLRAGRHLPTGKAVQARQVYDSPFECVYGCQAFRSASAPLSLRKGDLIIRSIMECPFQAKEARARRLLPDQALPGLIFREWAAEPSGIAHRDNGTLHLVCLELLCGFQPKQSATFSEEPIESSMAASQVNIGDD</sequence>
<accession>A0ABQ8URI7</accession>
<gene>
    <name evidence="1" type="ORF">PAPYR_4641</name>
</gene>
<dbReference type="EMBL" id="JAPMOS010000020">
    <property type="protein sequence ID" value="KAJ4459345.1"/>
    <property type="molecule type" value="Genomic_DNA"/>
</dbReference>
<organism evidence="1 2">
    <name type="scientific">Paratrimastix pyriformis</name>
    <dbReference type="NCBI Taxonomy" id="342808"/>
    <lineage>
        <taxon>Eukaryota</taxon>
        <taxon>Metamonada</taxon>
        <taxon>Preaxostyla</taxon>
        <taxon>Paratrimastigidae</taxon>
        <taxon>Paratrimastix</taxon>
    </lineage>
</organism>
<comment type="caution">
    <text evidence="1">The sequence shown here is derived from an EMBL/GenBank/DDBJ whole genome shotgun (WGS) entry which is preliminary data.</text>
</comment>
<evidence type="ECO:0000313" key="1">
    <source>
        <dbReference type="EMBL" id="KAJ4459345.1"/>
    </source>
</evidence>
<keyword evidence="2" id="KW-1185">Reference proteome</keyword>